<dbReference type="InParanoid" id="A0A5N4A3F2"/>
<dbReference type="InterPro" id="IPR013525">
    <property type="entry name" value="ABC2_TM"/>
</dbReference>
<evidence type="ECO:0000313" key="9">
    <source>
        <dbReference type="EMBL" id="KAB0791855.1"/>
    </source>
</evidence>
<dbReference type="InterPro" id="IPR003593">
    <property type="entry name" value="AAA+_ATPase"/>
</dbReference>
<protein>
    <recommendedName>
        <fullName evidence="8">ABC transporter domain-containing protein</fullName>
    </recommendedName>
</protein>
<name>A0A5N4A3F2_PHOPY</name>
<dbReference type="GO" id="GO:0016887">
    <property type="term" value="F:ATP hydrolysis activity"/>
    <property type="evidence" value="ECO:0007669"/>
    <property type="project" value="InterPro"/>
</dbReference>
<evidence type="ECO:0000256" key="4">
    <source>
        <dbReference type="ARBA" id="ARBA00022840"/>
    </source>
</evidence>
<feature type="transmembrane region" description="Helical" evidence="7">
    <location>
        <begin position="523"/>
        <end position="551"/>
    </location>
</feature>
<dbReference type="Pfam" id="PF00005">
    <property type="entry name" value="ABC_tran"/>
    <property type="match status" value="1"/>
</dbReference>
<feature type="transmembrane region" description="Helical" evidence="7">
    <location>
        <begin position="587"/>
        <end position="607"/>
    </location>
</feature>
<feature type="transmembrane region" description="Helical" evidence="7">
    <location>
        <begin position="648"/>
        <end position="669"/>
    </location>
</feature>
<reference evidence="9 10" key="1">
    <citation type="journal article" date="2018" name="Elife">
        <title>Firefly genomes illuminate parallel origins of bioluminescence in beetles.</title>
        <authorList>
            <person name="Fallon T.R."/>
            <person name="Lower S.E."/>
            <person name="Chang C.H."/>
            <person name="Bessho-Uehara M."/>
            <person name="Martin G.J."/>
            <person name="Bewick A.J."/>
            <person name="Behringer M."/>
            <person name="Debat H.J."/>
            <person name="Wong I."/>
            <person name="Day J.C."/>
            <person name="Suvorov A."/>
            <person name="Silva C.J."/>
            <person name="Stanger-Hall K.F."/>
            <person name="Hall D.W."/>
            <person name="Schmitz R.J."/>
            <person name="Nelson D.R."/>
            <person name="Lewis S.M."/>
            <person name="Shigenobu S."/>
            <person name="Bybee S.M."/>
            <person name="Larracuente A.M."/>
            <person name="Oba Y."/>
            <person name="Weng J.K."/>
        </authorList>
    </citation>
    <scope>NUCLEOTIDE SEQUENCE [LARGE SCALE GENOMIC DNA]</scope>
    <source>
        <strain evidence="9">1611_PpyrPB1</strain>
        <tissue evidence="9">Whole body</tissue>
    </source>
</reference>
<feature type="transmembrane region" description="Helical" evidence="7">
    <location>
        <begin position="482"/>
        <end position="502"/>
    </location>
</feature>
<sequence length="674" mass="75007">MEEPAILVRGACKHYGVKDRTNVLESLDLTVPRGCIYALLGASGSGKTTLLNCMVGTKCLNSGTIRLLGTIPGESGAASPGPRVGYMPQENALYQELTIWETMKYFGWIAGMSTDEIKSRLRFLAELLLITDLDQQIWTLSGGEQRRISFAAALLYGPEIIILDEPTVGLDPILRESVWRYLIDLVDREQCTIVLTTHYIEETRQAHKVGLMRKGYVIAESSPRALLQRFQVDTLEEVFLKLSTLQDITEKDGSTRFVCRIQDDFTCSTAKKYNHPVRTSSPKHKIKALVWKQFVTLLRNVPLLLFTVMSAALSVSLFFIGVGHDPTGITVAQVNYETNRSYCAPIHCDSTSLSCNYLEILSSRFSNLRHLSSEGEAYALLRSGQIQAFFVVKDDFSPNMRRRIFDSRNLLTPAGVDVYRDYTAKDIAMYTKKVTVDAFDEFTSLFLDSCNVNRKLMKAPINVETPVYGEASVETTYMGGPAYLLMVSFCVASIVTSCSVLIERNEGTYDRVFAMGVRHVEILISHIITDSCLIVGQIVSSLSVAFLIFGLPLKGSIFLIFALAVANSFSGMCFGYAISSILKNESAVMHLLSGSMTPAVLLSGTMWPREGMHPFLQEAAWYLPITQAAHSILSILHRGWGLSRPTVYLGFANCFSWAAIFLVICLVFLRYEKT</sequence>
<dbReference type="EMBL" id="VVIM01000011">
    <property type="protein sequence ID" value="KAB0791855.1"/>
    <property type="molecule type" value="Genomic_DNA"/>
</dbReference>
<dbReference type="GO" id="GO:0016020">
    <property type="term" value="C:membrane"/>
    <property type="evidence" value="ECO:0007669"/>
    <property type="project" value="UniProtKB-SubCell"/>
</dbReference>
<dbReference type="PROSITE" id="PS50893">
    <property type="entry name" value="ABC_TRANSPORTER_2"/>
    <property type="match status" value="1"/>
</dbReference>
<dbReference type="SUPFAM" id="SSF52540">
    <property type="entry name" value="P-loop containing nucleoside triphosphate hydrolases"/>
    <property type="match status" value="1"/>
</dbReference>
<evidence type="ECO:0000259" key="8">
    <source>
        <dbReference type="PROSITE" id="PS50893"/>
    </source>
</evidence>
<dbReference type="PROSITE" id="PS00211">
    <property type="entry name" value="ABC_TRANSPORTER_1"/>
    <property type="match status" value="1"/>
</dbReference>
<keyword evidence="10" id="KW-1185">Reference proteome</keyword>
<keyword evidence="6 7" id="KW-0472">Membrane</keyword>
<evidence type="ECO:0000256" key="2">
    <source>
        <dbReference type="ARBA" id="ARBA00022692"/>
    </source>
</evidence>
<evidence type="ECO:0000256" key="3">
    <source>
        <dbReference type="ARBA" id="ARBA00022741"/>
    </source>
</evidence>
<dbReference type="GO" id="GO:0140359">
    <property type="term" value="F:ABC-type transporter activity"/>
    <property type="evidence" value="ECO:0007669"/>
    <property type="project" value="InterPro"/>
</dbReference>
<dbReference type="CDD" id="cd03230">
    <property type="entry name" value="ABC_DR_subfamily_A"/>
    <property type="match status" value="1"/>
</dbReference>
<comment type="subcellular location">
    <subcellularLocation>
        <location evidence="1">Membrane</location>
        <topology evidence="1">Multi-pass membrane protein</topology>
    </subcellularLocation>
</comment>
<dbReference type="Proteomes" id="UP000327044">
    <property type="component" value="Unassembled WGS sequence"/>
</dbReference>
<proteinExistence type="predicted"/>
<dbReference type="SMART" id="SM00382">
    <property type="entry name" value="AAA"/>
    <property type="match status" value="1"/>
</dbReference>
<dbReference type="Gene3D" id="3.40.50.300">
    <property type="entry name" value="P-loop containing nucleotide triphosphate hydrolases"/>
    <property type="match status" value="1"/>
</dbReference>
<feature type="transmembrane region" description="Helical" evidence="7">
    <location>
        <begin position="557"/>
        <end position="578"/>
    </location>
</feature>
<dbReference type="InterPro" id="IPR017871">
    <property type="entry name" value="ABC_transporter-like_CS"/>
</dbReference>
<feature type="domain" description="ABC transporter" evidence="8">
    <location>
        <begin position="6"/>
        <end position="239"/>
    </location>
</feature>
<dbReference type="GO" id="GO:0005524">
    <property type="term" value="F:ATP binding"/>
    <property type="evidence" value="ECO:0007669"/>
    <property type="project" value="UniProtKB-KW"/>
</dbReference>
<keyword evidence="2 7" id="KW-0812">Transmembrane</keyword>
<evidence type="ECO:0000313" key="10">
    <source>
        <dbReference type="Proteomes" id="UP000327044"/>
    </source>
</evidence>
<keyword evidence="3" id="KW-0547">Nucleotide-binding</keyword>
<evidence type="ECO:0000256" key="6">
    <source>
        <dbReference type="ARBA" id="ARBA00023136"/>
    </source>
</evidence>
<dbReference type="PANTHER" id="PTHR43038:SF3">
    <property type="entry name" value="ABC TRANSPORTER G FAMILY MEMBER 20 ISOFORM X1"/>
    <property type="match status" value="1"/>
</dbReference>
<dbReference type="InterPro" id="IPR003439">
    <property type="entry name" value="ABC_transporter-like_ATP-bd"/>
</dbReference>
<evidence type="ECO:0000256" key="5">
    <source>
        <dbReference type="ARBA" id="ARBA00022989"/>
    </source>
</evidence>
<accession>A0A5N4A3F2</accession>
<organism evidence="9 10">
    <name type="scientific">Photinus pyralis</name>
    <name type="common">Common eastern firefly</name>
    <name type="synonym">Lampyris pyralis</name>
    <dbReference type="NCBI Taxonomy" id="7054"/>
    <lineage>
        <taxon>Eukaryota</taxon>
        <taxon>Metazoa</taxon>
        <taxon>Ecdysozoa</taxon>
        <taxon>Arthropoda</taxon>
        <taxon>Hexapoda</taxon>
        <taxon>Insecta</taxon>
        <taxon>Pterygota</taxon>
        <taxon>Neoptera</taxon>
        <taxon>Endopterygota</taxon>
        <taxon>Coleoptera</taxon>
        <taxon>Polyphaga</taxon>
        <taxon>Elateriformia</taxon>
        <taxon>Elateroidea</taxon>
        <taxon>Lampyridae</taxon>
        <taxon>Lampyrinae</taxon>
        <taxon>Photinus</taxon>
    </lineage>
</organism>
<dbReference type="Pfam" id="PF12698">
    <property type="entry name" value="ABC2_membrane_3"/>
    <property type="match status" value="1"/>
</dbReference>
<dbReference type="PANTHER" id="PTHR43038">
    <property type="entry name" value="ATP-BINDING CASSETTE, SUB-FAMILY H, MEMBER 1"/>
    <property type="match status" value="1"/>
</dbReference>
<keyword evidence="5 7" id="KW-1133">Transmembrane helix</keyword>
<keyword evidence="4" id="KW-0067">ATP-binding</keyword>
<evidence type="ECO:0000256" key="7">
    <source>
        <dbReference type="SAM" id="Phobius"/>
    </source>
</evidence>
<dbReference type="InterPro" id="IPR027417">
    <property type="entry name" value="P-loop_NTPase"/>
</dbReference>
<gene>
    <name evidence="9" type="ORF">PPYR_03655</name>
</gene>
<dbReference type="AlphaFoldDB" id="A0A5N4A3F2"/>
<evidence type="ECO:0000256" key="1">
    <source>
        <dbReference type="ARBA" id="ARBA00004141"/>
    </source>
</evidence>
<comment type="caution">
    <text evidence="9">The sequence shown here is derived from an EMBL/GenBank/DDBJ whole genome shotgun (WGS) entry which is preliminary data.</text>
</comment>